<dbReference type="InterPro" id="IPR003723">
    <property type="entry name" value="Precorrin-6x_reduct"/>
</dbReference>
<dbReference type="GO" id="GO:0009236">
    <property type="term" value="P:cobalamin biosynthetic process"/>
    <property type="evidence" value="ECO:0007669"/>
    <property type="project" value="UniProtKB-UniPathway"/>
</dbReference>
<keyword evidence="2" id="KW-0169">Cobalamin biosynthesis</keyword>
<dbReference type="GO" id="GO:0016994">
    <property type="term" value="F:precorrin-6A reductase activity"/>
    <property type="evidence" value="ECO:0007669"/>
    <property type="project" value="InterPro"/>
</dbReference>
<comment type="caution">
    <text evidence="4">The sequence shown here is derived from an EMBL/GenBank/DDBJ whole genome shotgun (WGS) entry which is preliminary data.</text>
</comment>
<dbReference type="EMBL" id="NKHD01000008">
    <property type="protein sequence ID" value="OXT08918.1"/>
    <property type="molecule type" value="Genomic_DNA"/>
</dbReference>
<gene>
    <name evidence="4" type="primary">cobK</name>
    <name evidence="4" type="ORF">CE561_03465</name>
</gene>
<dbReference type="Proteomes" id="UP000215301">
    <property type="component" value="Unassembled WGS sequence"/>
</dbReference>
<dbReference type="Pfam" id="PF02571">
    <property type="entry name" value="CbiJ"/>
    <property type="match status" value="1"/>
</dbReference>
<evidence type="ECO:0000313" key="4">
    <source>
        <dbReference type="EMBL" id="OXT08918.1"/>
    </source>
</evidence>
<dbReference type="UniPathway" id="UPA00148"/>
<evidence type="ECO:0000313" key="5">
    <source>
        <dbReference type="Proteomes" id="UP000215301"/>
    </source>
</evidence>
<evidence type="ECO:0000256" key="1">
    <source>
        <dbReference type="ARBA" id="ARBA00004953"/>
    </source>
</evidence>
<name>A0A231VLC9_THETR</name>
<reference evidence="4 5" key="1">
    <citation type="submission" date="2017-06" db="EMBL/GenBank/DDBJ databases">
        <title>Isolation and characterization of a thermophilic and butanogenic Thermoanaerobacterium thermosaccharolyticum M5 capable of efficient degradation of hemicellulose.</title>
        <authorList>
            <person name="Xin F."/>
            <person name="Jiang Y."/>
        </authorList>
    </citation>
    <scope>NUCLEOTIDE SEQUENCE [LARGE SCALE GENOMIC DNA]</scope>
    <source>
        <strain evidence="4 5">M5</strain>
    </source>
</reference>
<comment type="pathway">
    <text evidence="1">Cofactor biosynthesis; adenosylcobalamin biosynthesis.</text>
</comment>
<proteinExistence type="predicted"/>
<protein>
    <submittedName>
        <fullName evidence="4">Precorrin-6A reductase</fullName>
    </submittedName>
</protein>
<keyword evidence="3" id="KW-0560">Oxidoreductase</keyword>
<evidence type="ECO:0000256" key="3">
    <source>
        <dbReference type="ARBA" id="ARBA00023002"/>
    </source>
</evidence>
<dbReference type="AlphaFoldDB" id="A0A231VLC9"/>
<dbReference type="PANTHER" id="PTHR36925:SF1">
    <property type="entry name" value="COBALT-PRECORRIN-6A REDUCTASE"/>
    <property type="match status" value="1"/>
</dbReference>
<dbReference type="RefSeq" id="WP_094044096.1">
    <property type="nucleotide sequence ID" value="NZ_JAMKCR010000028.1"/>
</dbReference>
<dbReference type="PROSITE" id="PS51014">
    <property type="entry name" value="COBK_CBIJ"/>
    <property type="match status" value="1"/>
</dbReference>
<accession>A0A231VLC9</accession>
<dbReference type="NCBIfam" id="TIGR00715">
    <property type="entry name" value="precor6x_red"/>
    <property type="match status" value="1"/>
</dbReference>
<dbReference type="PANTHER" id="PTHR36925">
    <property type="entry name" value="COBALT-PRECORRIN-6A REDUCTASE"/>
    <property type="match status" value="1"/>
</dbReference>
<sequence length="252" mass="28195">MILVLSGTKDGREITEQLKFKGIEVIASTVTDYGASLFSEGIKVHKGALDELNLIEFIYKNNIDIIIDATHPFAKDVSVNAINACNKTGIKYIRYERKSIYYDNAVVVESFEEAAEKCKEYHNIFLTVGSKNLEKFKFLWAMGKKVTARVLPLSNVLRKCEDLGLTPKDIIAMEGPFSSELNYQMFKERKAEVIVTKESGVVGGILEKFEAAEMLGIPVILIKRPDVNYPAVITDVDSLMKDVMKITSQQLG</sequence>
<evidence type="ECO:0000256" key="2">
    <source>
        <dbReference type="ARBA" id="ARBA00022573"/>
    </source>
</evidence>
<organism evidence="4 5">
    <name type="scientific">Thermoanaerobacterium thermosaccharolyticum</name>
    <name type="common">Clostridium thermosaccharolyticum</name>
    <dbReference type="NCBI Taxonomy" id="1517"/>
    <lineage>
        <taxon>Bacteria</taxon>
        <taxon>Bacillati</taxon>
        <taxon>Bacillota</taxon>
        <taxon>Clostridia</taxon>
        <taxon>Thermoanaerobacterales</taxon>
        <taxon>Thermoanaerobacteraceae</taxon>
        <taxon>Thermoanaerobacterium</taxon>
    </lineage>
</organism>